<evidence type="ECO:0000313" key="10">
    <source>
        <dbReference type="Proteomes" id="UP001138997"/>
    </source>
</evidence>
<comment type="caution">
    <text evidence="9">The sequence shown here is derived from an EMBL/GenBank/DDBJ whole genome shotgun (WGS) entry which is preliminary data.</text>
</comment>
<reference evidence="9" key="1">
    <citation type="submission" date="2021-11" db="EMBL/GenBank/DDBJ databases">
        <title>Streptomyces corallinus and Kineosporia corallina sp. nov., two new coral-derived marine actinobacteria.</title>
        <authorList>
            <person name="Buangrab K."/>
            <person name="Sutthacheep M."/>
            <person name="Yeemin T."/>
            <person name="Harunari E."/>
            <person name="Igarashi Y."/>
            <person name="Sripreechasak P."/>
            <person name="Kanchanasin P."/>
            <person name="Tanasupawat S."/>
            <person name="Phongsopitanun W."/>
        </authorList>
    </citation>
    <scope>NUCLEOTIDE SEQUENCE</scope>
    <source>
        <strain evidence="9">JCM 31032</strain>
    </source>
</reference>
<name>A0A9X1SVH9_9ACTN</name>
<protein>
    <submittedName>
        <fullName evidence="9">Iron ABC transporter permease</fullName>
    </submittedName>
</protein>
<evidence type="ECO:0000256" key="8">
    <source>
        <dbReference type="SAM" id="Phobius"/>
    </source>
</evidence>
<keyword evidence="10" id="KW-1185">Reference proteome</keyword>
<feature type="transmembrane region" description="Helical" evidence="8">
    <location>
        <begin position="25"/>
        <end position="52"/>
    </location>
</feature>
<dbReference type="PANTHER" id="PTHR30472">
    <property type="entry name" value="FERRIC ENTEROBACTIN TRANSPORT SYSTEM PERMEASE PROTEIN"/>
    <property type="match status" value="1"/>
</dbReference>
<dbReference type="Proteomes" id="UP001138997">
    <property type="component" value="Unassembled WGS sequence"/>
</dbReference>
<keyword evidence="4" id="KW-1003">Cell membrane</keyword>
<evidence type="ECO:0000256" key="5">
    <source>
        <dbReference type="ARBA" id="ARBA00022692"/>
    </source>
</evidence>
<keyword evidence="7 8" id="KW-0472">Membrane</keyword>
<evidence type="ECO:0000256" key="4">
    <source>
        <dbReference type="ARBA" id="ARBA00022475"/>
    </source>
</evidence>
<dbReference type="GO" id="GO:0022857">
    <property type="term" value="F:transmembrane transporter activity"/>
    <property type="evidence" value="ECO:0007669"/>
    <property type="project" value="InterPro"/>
</dbReference>
<keyword evidence="3" id="KW-0813">Transport</keyword>
<dbReference type="InterPro" id="IPR000522">
    <property type="entry name" value="ABC_transptr_permease_BtuC"/>
</dbReference>
<comment type="similarity">
    <text evidence="2">Belongs to the binding-protein-dependent transport system permease family. FecCD subfamily.</text>
</comment>
<evidence type="ECO:0000256" key="7">
    <source>
        <dbReference type="ARBA" id="ARBA00023136"/>
    </source>
</evidence>
<comment type="subcellular location">
    <subcellularLocation>
        <location evidence="1">Cell membrane</location>
        <topology evidence="1">Multi-pass membrane protein</topology>
    </subcellularLocation>
</comment>
<gene>
    <name evidence="9" type="ORF">LR394_18310</name>
</gene>
<dbReference type="GO" id="GO:0005886">
    <property type="term" value="C:plasma membrane"/>
    <property type="evidence" value="ECO:0007669"/>
    <property type="project" value="UniProtKB-SubCell"/>
</dbReference>
<dbReference type="SUPFAM" id="SSF81345">
    <property type="entry name" value="ABC transporter involved in vitamin B12 uptake, BtuC"/>
    <property type="match status" value="1"/>
</dbReference>
<accession>A0A9X1SVH9</accession>
<dbReference type="GO" id="GO:0033214">
    <property type="term" value="P:siderophore-iron import into cell"/>
    <property type="evidence" value="ECO:0007669"/>
    <property type="project" value="TreeGrafter"/>
</dbReference>
<dbReference type="EMBL" id="JAJOMB010000009">
    <property type="protein sequence ID" value="MCD5312865.1"/>
    <property type="molecule type" value="Genomic_DNA"/>
</dbReference>
<feature type="transmembrane region" description="Helical" evidence="8">
    <location>
        <begin position="171"/>
        <end position="191"/>
    </location>
</feature>
<dbReference type="Gene3D" id="1.10.3470.10">
    <property type="entry name" value="ABC transporter involved in vitamin B12 uptake, BtuC"/>
    <property type="match status" value="1"/>
</dbReference>
<dbReference type="CDD" id="cd06550">
    <property type="entry name" value="TM_ABC_iron-siderophores_like"/>
    <property type="match status" value="1"/>
</dbReference>
<feature type="transmembrane region" description="Helical" evidence="8">
    <location>
        <begin position="329"/>
        <end position="347"/>
    </location>
</feature>
<proteinExistence type="inferred from homology"/>
<dbReference type="FunFam" id="1.10.3470.10:FF:000001">
    <property type="entry name" value="Vitamin B12 ABC transporter permease BtuC"/>
    <property type="match status" value="1"/>
</dbReference>
<keyword evidence="6 8" id="KW-1133">Transmembrane helix</keyword>
<dbReference type="Pfam" id="PF01032">
    <property type="entry name" value="FecCD"/>
    <property type="match status" value="1"/>
</dbReference>
<feature type="transmembrane region" description="Helical" evidence="8">
    <location>
        <begin position="140"/>
        <end position="159"/>
    </location>
</feature>
<dbReference type="AlphaFoldDB" id="A0A9X1SVH9"/>
<dbReference type="PANTHER" id="PTHR30472:SF1">
    <property type="entry name" value="FE(3+) DICITRATE TRANSPORT SYSTEM PERMEASE PROTEIN FECC-RELATED"/>
    <property type="match status" value="1"/>
</dbReference>
<evidence type="ECO:0000256" key="3">
    <source>
        <dbReference type="ARBA" id="ARBA00022448"/>
    </source>
</evidence>
<feature type="transmembrane region" description="Helical" evidence="8">
    <location>
        <begin position="298"/>
        <end position="323"/>
    </location>
</feature>
<sequence>MTPAIDAPPGDPVARTQRRISQVRLGTGLAGIVGLLVLLLVSIVLSLCIGSGTVPLSDVWQGVFSPDRAVEGQLIMQELRIPRTVAGLLAGTALGLAGAVIQGVTRNPLADPGLLGINAGAAAAVVFALGWLGLTSPNVYIWFGFVGAALAATVVYGIGSLGREGATPVKLALAGQATSAALLALTTAMLLKDTETYDRYRFWQVGSLIGRDTTVLWQAAPFVGAGVLLALALGPQLNALALGDDVARGLGQKVGTIRVVSAVAVVLLTGGATVIAGPIAFVGLVVPHAARMLAGADYRWLIPYSLLLAPSLLLISDVIGRLLARPAELQVGIVTAAVGAIPFILLVRRRKMAEL</sequence>
<evidence type="ECO:0000256" key="6">
    <source>
        <dbReference type="ARBA" id="ARBA00022989"/>
    </source>
</evidence>
<keyword evidence="5 8" id="KW-0812">Transmembrane</keyword>
<organism evidence="9 10">
    <name type="scientific">Kineosporia babensis</name>
    <dbReference type="NCBI Taxonomy" id="499548"/>
    <lineage>
        <taxon>Bacteria</taxon>
        <taxon>Bacillati</taxon>
        <taxon>Actinomycetota</taxon>
        <taxon>Actinomycetes</taxon>
        <taxon>Kineosporiales</taxon>
        <taxon>Kineosporiaceae</taxon>
        <taxon>Kineosporia</taxon>
    </lineage>
</organism>
<evidence type="ECO:0000313" key="9">
    <source>
        <dbReference type="EMBL" id="MCD5312865.1"/>
    </source>
</evidence>
<feature type="transmembrane region" description="Helical" evidence="8">
    <location>
        <begin position="81"/>
        <end position="101"/>
    </location>
</feature>
<feature type="transmembrane region" description="Helical" evidence="8">
    <location>
        <begin position="113"/>
        <end position="134"/>
    </location>
</feature>
<feature type="transmembrane region" description="Helical" evidence="8">
    <location>
        <begin position="259"/>
        <end position="286"/>
    </location>
</feature>
<evidence type="ECO:0000256" key="2">
    <source>
        <dbReference type="ARBA" id="ARBA00007935"/>
    </source>
</evidence>
<dbReference type="InterPro" id="IPR037294">
    <property type="entry name" value="ABC_BtuC-like"/>
</dbReference>
<evidence type="ECO:0000256" key="1">
    <source>
        <dbReference type="ARBA" id="ARBA00004651"/>
    </source>
</evidence>